<protein>
    <recommendedName>
        <fullName evidence="1">Fido domain-containing protein</fullName>
    </recommendedName>
</protein>
<dbReference type="RefSeq" id="WP_296942115.1">
    <property type="nucleotide sequence ID" value="NZ_LT599032.1"/>
</dbReference>
<dbReference type="Gene3D" id="1.20.120.1870">
    <property type="entry name" value="Fic/DOC protein, Fido domain"/>
    <property type="match status" value="1"/>
</dbReference>
<sequence length="327" mass="37712">MNKGEVIIYQTPDGNTLLDVQLEDETVWLSLNQISTLFERDKSVISRHIRNIYREQELEEKATVAKNATVQNENDREVLRQIEYYNLDVIISVGYRVKSQRGTQFRIWANNILKEYLIKGYAINQNAKNEQLENLKKTVKLLSNVIASKALSADEATGLLRVITDYTYALDTLDRYDYQKLEIEKTTVDEPFRANYDNAMEAIYVLRDKFGSGGLFGNEKDQSFKSSISTIYQTFGGEELYPSIEEKAAMLLYLVTKNHSFSDGNKRIAAFLFLWFLEKNDILYKSDSTRLIENNTLVALTLMIAESRTEEKDIMVKVIVNLINQNN</sequence>
<organism evidence="2">
    <name type="scientific">uncultured Dysgonomonas sp</name>
    <dbReference type="NCBI Taxonomy" id="206096"/>
    <lineage>
        <taxon>Bacteria</taxon>
        <taxon>Pseudomonadati</taxon>
        <taxon>Bacteroidota</taxon>
        <taxon>Bacteroidia</taxon>
        <taxon>Bacteroidales</taxon>
        <taxon>Dysgonomonadaceae</taxon>
        <taxon>Dysgonomonas</taxon>
        <taxon>environmental samples</taxon>
    </lineage>
</organism>
<proteinExistence type="predicted"/>
<evidence type="ECO:0000259" key="1">
    <source>
        <dbReference type="PROSITE" id="PS51459"/>
    </source>
</evidence>
<dbReference type="EMBL" id="FLUM01000003">
    <property type="protein sequence ID" value="SBW02523.1"/>
    <property type="molecule type" value="Genomic_DNA"/>
</dbReference>
<dbReference type="SUPFAM" id="SSF140931">
    <property type="entry name" value="Fic-like"/>
    <property type="match status" value="1"/>
</dbReference>
<reference evidence="2" key="1">
    <citation type="submission" date="2016-04" db="EMBL/GenBank/DDBJ databases">
        <authorList>
            <person name="Evans L.H."/>
            <person name="Alamgir A."/>
            <person name="Owens N."/>
            <person name="Weber N.D."/>
            <person name="Virtaneva K."/>
            <person name="Barbian K."/>
            <person name="Babar A."/>
            <person name="Rosenke K."/>
        </authorList>
    </citation>
    <scope>NUCLEOTIDE SEQUENCE</scope>
    <source>
        <strain evidence="2">86-1</strain>
    </source>
</reference>
<gene>
    <name evidence="2" type="ORF">KL86DYS1_30329</name>
</gene>
<dbReference type="Pfam" id="PF02661">
    <property type="entry name" value="Fic"/>
    <property type="match status" value="1"/>
</dbReference>
<dbReference type="AlphaFoldDB" id="A0A212JSV4"/>
<dbReference type="Pfam" id="PF13310">
    <property type="entry name" value="Virulence_RhuM"/>
    <property type="match status" value="1"/>
</dbReference>
<dbReference type="PANTHER" id="PTHR35810:SF1">
    <property type="entry name" value="CYTOPLASMIC PROTEIN"/>
    <property type="match status" value="1"/>
</dbReference>
<evidence type="ECO:0000313" key="2">
    <source>
        <dbReference type="EMBL" id="SBW02523.1"/>
    </source>
</evidence>
<dbReference type="PANTHER" id="PTHR35810">
    <property type="entry name" value="CYTOPLASMIC PROTEIN-RELATED"/>
    <property type="match status" value="1"/>
</dbReference>
<name>A0A212JSV4_9BACT</name>
<dbReference type="InterPro" id="IPR053737">
    <property type="entry name" value="Type_II_TA_Toxin"/>
</dbReference>
<feature type="domain" description="Fido" evidence="1">
    <location>
        <begin position="183"/>
        <end position="325"/>
    </location>
</feature>
<dbReference type="PROSITE" id="PS51459">
    <property type="entry name" value="FIDO"/>
    <property type="match status" value="1"/>
</dbReference>
<dbReference type="InterPro" id="IPR011204">
    <property type="entry name" value="Virulence_RhuM-like"/>
</dbReference>
<dbReference type="InterPro" id="IPR036597">
    <property type="entry name" value="Fido-like_dom_sf"/>
</dbReference>
<accession>A0A212JSV4</accession>
<dbReference type="InterPro" id="IPR003812">
    <property type="entry name" value="Fido"/>
</dbReference>